<name>A0A821MGG7_9BILA</name>
<sequence length="113" mass="12571">MISPQRNEQESSSIIPSENLFDVDTLRSQQLPIRSSQTLSTVIENSTHISTNNSTSSTCIEKVVEYNTDIQSNQTASSAYSTDFLSLTNSNQYSLTREISLSESDLLTSLDRK</sequence>
<dbReference type="AlphaFoldDB" id="A0A821MGG7"/>
<keyword evidence="2" id="KW-1185">Reference proteome</keyword>
<comment type="caution">
    <text evidence="1">The sequence shown here is derived from an EMBL/GenBank/DDBJ whole genome shotgun (WGS) entry which is preliminary data.</text>
</comment>
<feature type="non-terminal residue" evidence="1">
    <location>
        <position position="113"/>
    </location>
</feature>
<gene>
    <name evidence="1" type="ORF">UJA718_LOCUS39815</name>
</gene>
<evidence type="ECO:0000313" key="2">
    <source>
        <dbReference type="Proteomes" id="UP000663873"/>
    </source>
</evidence>
<evidence type="ECO:0000313" key="1">
    <source>
        <dbReference type="EMBL" id="CAF4768988.1"/>
    </source>
</evidence>
<dbReference type="Proteomes" id="UP000663873">
    <property type="component" value="Unassembled WGS sequence"/>
</dbReference>
<dbReference type="EMBL" id="CAJOBP010042825">
    <property type="protein sequence ID" value="CAF4768988.1"/>
    <property type="molecule type" value="Genomic_DNA"/>
</dbReference>
<protein>
    <submittedName>
        <fullName evidence="1">Uncharacterized protein</fullName>
    </submittedName>
</protein>
<accession>A0A821MGG7</accession>
<proteinExistence type="predicted"/>
<reference evidence="1" key="1">
    <citation type="submission" date="2021-02" db="EMBL/GenBank/DDBJ databases">
        <authorList>
            <person name="Nowell W R."/>
        </authorList>
    </citation>
    <scope>NUCLEOTIDE SEQUENCE</scope>
</reference>
<organism evidence="1 2">
    <name type="scientific">Rotaria socialis</name>
    <dbReference type="NCBI Taxonomy" id="392032"/>
    <lineage>
        <taxon>Eukaryota</taxon>
        <taxon>Metazoa</taxon>
        <taxon>Spiralia</taxon>
        <taxon>Gnathifera</taxon>
        <taxon>Rotifera</taxon>
        <taxon>Eurotatoria</taxon>
        <taxon>Bdelloidea</taxon>
        <taxon>Philodinida</taxon>
        <taxon>Philodinidae</taxon>
        <taxon>Rotaria</taxon>
    </lineage>
</organism>